<protein>
    <recommendedName>
        <fullName evidence="3">F-box domain-containing protein</fullName>
    </recommendedName>
</protein>
<dbReference type="Proteomes" id="UP001372338">
    <property type="component" value="Unassembled WGS sequence"/>
</dbReference>
<dbReference type="EMBL" id="JAYWIO010000005">
    <property type="protein sequence ID" value="KAK7261887.1"/>
    <property type="molecule type" value="Genomic_DNA"/>
</dbReference>
<dbReference type="Gene3D" id="1.20.1280.50">
    <property type="match status" value="1"/>
</dbReference>
<dbReference type="PANTHER" id="PTHR31672">
    <property type="entry name" value="BNACNNG10540D PROTEIN"/>
    <property type="match status" value="1"/>
</dbReference>
<dbReference type="PANTHER" id="PTHR31672:SF13">
    <property type="entry name" value="F-BOX PROTEIN CPR30-LIKE"/>
    <property type="match status" value="1"/>
</dbReference>
<evidence type="ECO:0000313" key="2">
    <source>
        <dbReference type="Proteomes" id="UP001372338"/>
    </source>
</evidence>
<organism evidence="1 2">
    <name type="scientific">Crotalaria pallida</name>
    <name type="common">Smooth rattlebox</name>
    <name type="synonym">Crotalaria striata</name>
    <dbReference type="NCBI Taxonomy" id="3830"/>
    <lineage>
        <taxon>Eukaryota</taxon>
        <taxon>Viridiplantae</taxon>
        <taxon>Streptophyta</taxon>
        <taxon>Embryophyta</taxon>
        <taxon>Tracheophyta</taxon>
        <taxon>Spermatophyta</taxon>
        <taxon>Magnoliopsida</taxon>
        <taxon>eudicotyledons</taxon>
        <taxon>Gunneridae</taxon>
        <taxon>Pentapetalae</taxon>
        <taxon>rosids</taxon>
        <taxon>fabids</taxon>
        <taxon>Fabales</taxon>
        <taxon>Fabaceae</taxon>
        <taxon>Papilionoideae</taxon>
        <taxon>50 kb inversion clade</taxon>
        <taxon>genistoids sensu lato</taxon>
        <taxon>core genistoids</taxon>
        <taxon>Crotalarieae</taxon>
        <taxon>Crotalaria</taxon>
    </lineage>
</organism>
<dbReference type="InterPro" id="IPR036047">
    <property type="entry name" value="F-box-like_dom_sf"/>
</dbReference>
<evidence type="ECO:0000313" key="1">
    <source>
        <dbReference type="EMBL" id="KAK7261887.1"/>
    </source>
</evidence>
<evidence type="ECO:0008006" key="3">
    <source>
        <dbReference type="Google" id="ProtNLM"/>
    </source>
</evidence>
<sequence>MIDILSRVPAECLINSARYVCKPWATLIASSHFADAHVRHAHASSSQLISLVVADFAMTTEKYCLYSLYTKDKYRTDFRLPTRMMRYSALVNSCDGIMLMLCFDDTTGCFVVNPVLKCWLSLPPLPAPIDLVCDSDLAIVRVPRSTAKFKVFLLIPNVVYVLTIGIDISWREIYRKEANVSIDFYHAVCSGANDLYWIRRDGVTGIDIDKEIITWKYPLPSLPNGFFVNYLCMGNHLSCVLNLNQNTKTSFGKAKIYILDTDIGKWSLFHEMGPFDFVPAFDCEHYDAIVSRFCFWIKEQLIFRASLNPIRKEGEEEIKGHDRYVYFSYNVKTRKATKIEGIDENLRHMYLHTSSLVSLPTTLT</sequence>
<proteinExistence type="predicted"/>
<accession>A0AAN9EQK1</accession>
<dbReference type="AlphaFoldDB" id="A0AAN9EQK1"/>
<dbReference type="InterPro" id="IPR050796">
    <property type="entry name" value="SCF_F-box_component"/>
</dbReference>
<keyword evidence="2" id="KW-1185">Reference proteome</keyword>
<dbReference type="SUPFAM" id="SSF81383">
    <property type="entry name" value="F-box domain"/>
    <property type="match status" value="1"/>
</dbReference>
<comment type="caution">
    <text evidence="1">The sequence shown here is derived from an EMBL/GenBank/DDBJ whole genome shotgun (WGS) entry which is preliminary data.</text>
</comment>
<name>A0AAN9EQK1_CROPI</name>
<gene>
    <name evidence="1" type="ORF">RIF29_28210</name>
</gene>
<reference evidence="1 2" key="1">
    <citation type="submission" date="2024-01" db="EMBL/GenBank/DDBJ databases">
        <title>The genomes of 5 underutilized Papilionoideae crops provide insights into root nodulation and disease resistanc.</title>
        <authorList>
            <person name="Yuan L."/>
        </authorList>
    </citation>
    <scope>NUCLEOTIDE SEQUENCE [LARGE SCALE GENOMIC DNA]</scope>
    <source>
        <strain evidence="1">ZHUSHIDOU_FW_LH</strain>
        <tissue evidence="1">Leaf</tissue>
    </source>
</reference>